<evidence type="ECO:0000313" key="7">
    <source>
        <dbReference type="Proteomes" id="UP000478417"/>
    </source>
</evidence>
<sequence length="1218" mass="127139">MKVSLQSTSLLACLGLVVPVLELPGQFINEDFVIKTPETLVAQPDLDGDGTPDIVVVDRKTGLIKPALFDGSVNWLKPVGGGIENVSALAAGNFEAVNPDSIALVSGPANRINVFSYTGDTLNLAPRPVFNDVFALSELVAMEEASSGNPATLELVGYSSLFDPSGPGIRDYITLDGTELISYGTPFDQPTLLERDYNHFLLEEGLPVMGFFMNEADPGVDAFTLAFLLDGSFDIIDQLPVPSGARVIHASFDGSGGFQFVFHVAGDANILCHAWTGSEFDLVGTFALNSPASQIFPFSDNGAGGLLARSMDGLSLTYYAFDGLSSPVEEQTFSPASGLEVNAAMTLPDGNMLLFSGTPGSNPNALAELFGLSGSTFLSLGDTGLPASNPSLGGSNVLLFSETPFINENASLTGQLGAGVWTSAVSVGTDVVVDAESFQGSLDGLGNPEVINLGSTPAGTVDALVNTIDSDISLNNPNPAIGLVPGTVLPVPDPGTYAESVTIDFVPSDPALDVFYRVLPDGSWINSTGPAGPFFESVSLQYYGLAGDGTRTPIRTAVYTISIPPSELDSDDDGVPDYVEIAAGIDPVNSGDDADGDGYSDLVELLAGSDPGDASSLPPSREIDTDGDGFSDLEEAVAGTDPNLPASFPTNPGVLNFLNVFDLLVVPSSHNGSGAPDPFVPSLDESLEVPGGDPLATTVRLYNADSSLLGFDRTALQGLGGVADPAAYIPEVVLGSSELLYVAATERNFNVDTAAPDQLIGRQIAGLIKKPASAFPPVPYSYGGAGEVLALEAAAWVSAAQSHVLSINRELVIKELDLFDTLALLLAELKIETVLRDRSIIGADPFTLTGFRSNEAAVELAASPGDGSRPVTVPASGLSALRNKAPGIDTGYRLDTICEVIEACVESDTDAGVLALREVAEEIYRISAATANNTPGSLVAPLDALRQFIRTGSLLNTGYLDDPELAPLDSATLASASAGVAYVLGKDASRPVEFRQLRIAAGGIQGSGGAECIILEDTASLESVSLIDFQGNSFPFPDAFELPEDTVIIVEGYADVTSDCLADVTLEVIPPIQLVSLPVAGTVDANDNLIPDDLEDLYAGVMNPFADSDNDGFSDLQESVEGTNPFDINSFPGGSPADLSPPVIAINESSPTQFTFSFEFPGIYADNFAFRLFSGPDLNTMSTDTGFDAPHLGGGTFQLTIAKPAEYPVFYRFKMLLD</sequence>
<keyword evidence="7" id="KW-1185">Reference proteome</keyword>
<feature type="region of interest" description="Disordered" evidence="5">
    <location>
        <begin position="607"/>
        <end position="630"/>
    </location>
</feature>
<evidence type="ECO:0000313" key="6">
    <source>
        <dbReference type="EMBL" id="NDV61056.1"/>
    </source>
</evidence>
<comment type="caution">
    <text evidence="6">The sequence shown here is derived from an EMBL/GenBank/DDBJ whole genome shotgun (WGS) entry which is preliminary data.</text>
</comment>
<reference evidence="6 7" key="1">
    <citation type="submission" date="2020-02" db="EMBL/GenBank/DDBJ databases">
        <title>Albibacoteraceae fam. nov., the first described family within the subdivision 4 Verrucomicrobia.</title>
        <authorList>
            <person name="Xi F."/>
        </authorList>
    </citation>
    <scope>NUCLEOTIDE SEQUENCE [LARGE SCALE GENOMIC DNA]</scope>
    <source>
        <strain evidence="6 7">CK1056</strain>
    </source>
</reference>
<comment type="subcellular location">
    <subcellularLocation>
        <location evidence="1">Secreted</location>
    </subcellularLocation>
</comment>
<dbReference type="Pfam" id="PF18884">
    <property type="entry name" value="TSP3_bac"/>
    <property type="match status" value="3"/>
</dbReference>
<evidence type="ECO:0000256" key="2">
    <source>
        <dbReference type="ARBA" id="ARBA00022525"/>
    </source>
</evidence>
<protein>
    <submittedName>
        <fullName evidence="6">Uncharacterized protein</fullName>
    </submittedName>
</protein>
<name>A0A6B2LYA1_9BACT</name>
<dbReference type="AlphaFoldDB" id="A0A6B2LYA1"/>
<dbReference type="EMBL" id="JAAGNX010000001">
    <property type="protein sequence ID" value="NDV61056.1"/>
    <property type="molecule type" value="Genomic_DNA"/>
</dbReference>
<evidence type="ECO:0000256" key="3">
    <source>
        <dbReference type="ARBA" id="ARBA00022729"/>
    </source>
</evidence>
<keyword evidence="3" id="KW-0732">Signal</keyword>
<keyword evidence="4" id="KW-0106">Calcium</keyword>
<evidence type="ECO:0000256" key="5">
    <source>
        <dbReference type="SAM" id="MobiDB-lite"/>
    </source>
</evidence>
<evidence type="ECO:0000256" key="4">
    <source>
        <dbReference type="ARBA" id="ARBA00022837"/>
    </source>
</evidence>
<dbReference type="InterPro" id="IPR059100">
    <property type="entry name" value="TSP3_bac"/>
</dbReference>
<accession>A0A6B2LYA1</accession>
<proteinExistence type="predicted"/>
<dbReference type="Proteomes" id="UP000478417">
    <property type="component" value="Unassembled WGS sequence"/>
</dbReference>
<gene>
    <name evidence="6" type="ORF">G0Q06_01185</name>
</gene>
<organism evidence="6 7">
    <name type="scientific">Oceanipulchritudo coccoides</name>
    <dbReference type="NCBI Taxonomy" id="2706888"/>
    <lineage>
        <taxon>Bacteria</taxon>
        <taxon>Pseudomonadati</taxon>
        <taxon>Verrucomicrobiota</taxon>
        <taxon>Opitutia</taxon>
        <taxon>Puniceicoccales</taxon>
        <taxon>Oceanipulchritudinaceae</taxon>
        <taxon>Oceanipulchritudo</taxon>
    </lineage>
</organism>
<evidence type="ECO:0000256" key="1">
    <source>
        <dbReference type="ARBA" id="ARBA00004613"/>
    </source>
</evidence>
<keyword evidence="2" id="KW-0964">Secreted</keyword>
<dbReference type="RefSeq" id="WP_163961632.1">
    <property type="nucleotide sequence ID" value="NZ_JAAGNX010000001.1"/>
</dbReference>